<comment type="caution">
    <text evidence="1">The sequence shown here is derived from an EMBL/GenBank/DDBJ whole genome shotgun (WGS) entry which is preliminary data.</text>
</comment>
<dbReference type="AlphaFoldDB" id="B4CXH5"/>
<proteinExistence type="predicted"/>
<gene>
    <name evidence="1" type="ORF">CfE428DRAFT_1266</name>
</gene>
<dbReference type="InParanoid" id="B4CXH5"/>
<keyword evidence="2" id="KW-1185">Reference proteome</keyword>
<evidence type="ECO:0000313" key="2">
    <source>
        <dbReference type="Proteomes" id="UP000005824"/>
    </source>
</evidence>
<dbReference type="EMBL" id="ABVL01000003">
    <property type="protein sequence ID" value="EDY20973.1"/>
    <property type="molecule type" value="Genomic_DNA"/>
</dbReference>
<reference evidence="1 2" key="1">
    <citation type="journal article" date="2011" name="J. Bacteriol.">
        <title>Genome sequence of Chthoniobacter flavus Ellin428, an aerobic heterotrophic soil bacterium.</title>
        <authorList>
            <person name="Kant R."/>
            <person name="van Passel M.W."/>
            <person name="Palva A."/>
            <person name="Lucas S."/>
            <person name="Lapidus A."/>
            <person name="Glavina Del Rio T."/>
            <person name="Dalin E."/>
            <person name="Tice H."/>
            <person name="Bruce D."/>
            <person name="Goodwin L."/>
            <person name="Pitluck S."/>
            <person name="Larimer F.W."/>
            <person name="Land M.L."/>
            <person name="Hauser L."/>
            <person name="Sangwan P."/>
            <person name="de Vos W.M."/>
            <person name="Janssen P.H."/>
            <person name="Smidt H."/>
        </authorList>
    </citation>
    <scope>NUCLEOTIDE SEQUENCE [LARGE SCALE GENOMIC DNA]</scope>
    <source>
        <strain evidence="1 2">Ellin428</strain>
    </source>
</reference>
<evidence type="ECO:0000313" key="1">
    <source>
        <dbReference type="EMBL" id="EDY20973.1"/>
    </source>
</evidence>
<sequence length="40" mass="4654">MSASWSRTSLFVQIPRVSGLHPLSMLLRDDMQMASWQYAR</sequence>
<organism evidence="1 2">
    <name type="scientific">Chthoniobacter flavus Ellin428</name>
    <dbReference type="NCBI Taxonomy" id="497964"/>
    <lineage>
        <taxon>Bacteria</taxon>
        <taxon>Pseudomonadati</taxon>
        <taxon>Verrucomicrobiota</taxon>
        <taxon>Spartobacteria</taxon>
        <taxon>Chthoniobacterales</taxon>
        <taxon>Chthoniobacteraceae</taxon>
        <taxon>Chthoniobacter</taxon>
    </lineage>
</organism>
<dbReference type="Proteomes" id="UP000005824">
    <property type="component" value="Unassembled WGS sequence"/>
</dbReference>
<name>B4CXH5_9BACT</name>
<accession>B4CXH5</accession>
<protein>
    <submittedName>
        <fullName evidence="1">Uncharacterized protein</fullName>
    </submittedName>
</protein>